<reference evidence="1" key="1">
    <citation type="submission" date="2023-08" db="EMBL/GenBank/DDBJ databases">
        <authorList>
            <person name="Messyasz A."/>
            <person name="Mannisto M.K."/>
            <person name="Kerkhof L.J."/>
            <person name="Haggblom M."/>
        </authorList>
    </citation>
    <scope>NUCLEOTIDE SEQUENCE</scope>
    <source>
        <strain evidence="1">X5P6</strain>
    </source>
</reference>
<accession>A0AAU7ZMZ5</accession>
<evidence type="ECO:0000313" key="1">
    <source>
        <dbReference type="EMBL" id="XCB32108.1"/>
    </source>
</evidence>
<gene>
    <name evidence="1" type="ORF">RBB77_16895</name>
</gene>
<organism evidence="1">
    <name type="scientific">Tunturiibacter psychrotolerans</name>
    <dbReference type="NCBI Taxonomy" id="3069686"/>
    <lineage>
        <taxon>Bacteria</taxon>
        <taxon>Pseudomonadati</taxon>
        <taxon>Acidobacteriota</taxon>
        <taxon>Terriglobia</taxon>
        <taxon>Terriglobales</taxon>
        <taxon>Acidobacteriaceae</taxon>
        <taxon>Tunturiibacter</taxon>
    </lineage>
</organism>
<dbReference type="EMBL" id="CP132942">
    <property type="protein sequence ID" value="XCB32108.1"/>
    <property type="molecule type" value="Genomic_DNA"/>
</dbReference>
<proteinExistence type="predicted"/>
<reference evidence="1" key="2">
    <citation type="journal article" date="2024" name="Environ. Microbiol.">
        <title>Genome analysis and description of Tunturibacter gen. nov. expands the diversity of Terriglobia in tundra soils.</title>
        <authorList>
            <person name="Messyasz A."/>
            <person name="Mannisto M.K."/>
            <person name="Kerkhof L.J."/>
            <person name="Haggblom M.M."/>
        </authorList>
    </citation>
    <scope>NUCLEOTIDE SEQUENCE</scope>
    <source>
        <strain evidence="1">X5P6</strain>
    </source>
</reference>
<dbReference type="RefSeq" id="WP_353062953.1">
    <property type="nucleotide sequence ID" value="NZ_CP132942.1"/>
</dbReference>
<dbReference type="AlphaFoldDB" id="A0AAU7ZMZ5"/>
<dbReference type="KEGG" id="tpsc:RBB77_16895"/>
<protein>
    <submittedName>
        <fullName evidence="1">Uncharacterized protein</fullName>
    </submittedName>
</protein>
<name>A0AAU7ZMZ5_9BACT</name>
<sequence length="368" mass="42072">MHQIRLYQSTWADAQRLMHRWGAWGHYDGSCTQVCHYAISIGTIRYQNPNAPRRAWVDWFSAHDRLNLYQWLGGRDVVFYASFTVHDGTIWRTGSGIGVEVPTRRMRSDNDWPWTLSISAESRQRLHRTIEDPFSYMYSEDELAQHPYYKAGRPGGCMVACQMEIVYYSPHTPPADIERLTSYNFSCFTQFTACAHIDDLLPASREWHLYDEYQSSPTVPIPPPRPEPSYTKMPIPPPCSNIPVWAHARDVRYALAVEVLPTTADDQKFDPGMAKVRIVTSLKEPSPWLPGAIVRGHPYGNGDIPPEKGQGMVPGKRFIVFPVGNDEKHDILTKDSPIKLDRCGVLEDTPEIRRELEKGFAQNDTLRP</sequence>